<dbReference type="Pfam" id="PF13370">
    <property type="entry name" value="Fer4_13"/>
    <property type="match status" value="1"/>
</dbReference>
<dbReference type="InterPro" id="IPR017896">
    <property type="entry name" value="4Fe4S_Fe-S-bd"/>
</dbReference>
<dbReference type="Gene3D" id="3.30.70.20">
    <property type="match status" value="1"/>
</dbReference>
<evidence type="ECO:0000313" key="2">
    <source>
        <dbReference type="EMBL" id="PCI25305.1"/>
    </source>
</evidence>
<name>A0A2A4SWN5_9DELT</name>
<reference evidence="3" key="1">
    <citation type="submission" date="2017-08" db="EMBL/GenBank/DDBJ databases">
        <title>A dynamic microbial community with high functional redundancy inhabits the cold, oxic subseafloor aquifer.</title>
        <authorList>
            <person name="Tully B.J."/>
            <person name="Wheat C.G."/>
            <person name="Glazer B.T."/>
            <person name="Huber J.A."/>
        </authorList>
    </citation>
    <scope>NUCLEOTIDE SEQUENCE [LARGE SCALE GENOMIC DNA]</scope>
</reference>
<dbReference type="Proteomes" id="UP000218113">
    <property type="component" value="Unassembled WGS sequence"/>
</dbReference>
<dbReference type="SUPFAM" id="SSF54862">
    <property type="entry name" value="4Fe-4S ferredoxins"/>
    <property type="match status" value="1"/>
</dbReference>
<evidence type="ECO:0000313" key="3">
    <source>
        <dbReference type="Proteomes" id="UP000218113"/>
    </source>
</evidence>
<gene>
    <name evidence="2" type="ORF">COB67_10720</name>
</gene>
<feature type="domain" description="4Fe-4S ferredoxin-type" evidence="1">
    <location>
        <begin position="14"/>
        <end position="42"/>
    </location>
</feature>
<organism evidence="2 3">
    <name type="scientific">SAR324 cluster bacterium</name>
    <dbReference type="NCBI Taxonomy" id="2024889"/>
    <lineage>
        <taxon>Bacteria</taxon>
        <taxon>Deltaproteobacteria</taxon>
        <taxon>SAR324 cluster</taxon>
    </lineage>
</organism>
<proteinExistence type="predicted"/>
<sequence>MATTKGKLPENIPGQFYVDEECIDCNLCEEIAPNNFLGNPEEGYHYVIKQPSTKEEEELVRDALDSCPTEAIGDDGEN</sequence>
<accession>A0A2A4SWN5</accession>
<evidence type="ECO:0000259" key="1">
    <source>
        <dbReference type="PROSITE" id="PS51379"/>
    </source>
</evidence>
<dbReference type="PROSITE" id="PS51379">
    <property type="entry name" value="4FE4S_FER_2"/>
    <property type="match status" value="1"/>
</dbReference>
<dbReference type="AlphaFoldDB" id="A0A2A4SWN5"/>
<comment type="caution">
    <text evidence="2">The sequence shown here is derived from an EMBL/GenBank/DDBJ whole genome shotgun (WGS) entry which is preliminary data.</text>
</comment>
<dbReference type="EMBL" id="NVSR01000114">
    <property type="protein sequence ID" value="PCI25305.1"/>
    <property type="molecule type" value="Genomic_DNA"/>
</dbReference>
<protein>
    <submittedName>
        <fullName evidence="2">Ferredoxin</fullName>
    </submittedName>
</protein>